<protein>
    <submittedName>
        <fullName evidence="2">Uncharacterized protein</fullName>
    </submittedName>
</protein>
<accession>A0ABR2Z9X0</accession>
<comment type="caution">
    <text evidence="2">The sequence shown here is derived from an EMBL/GenBank/DDBJ whole genome shotgun (WGS) entry which is preliminary data.</text>
</comment>
<feature type="region of interest" description="Disordered" evidence="1">
    <location>
        <begin position="184"/>
        <end position="204"/>
    </location>
</feature>
<evidence type="ECO:0000313" key="3">
    <source>
        <dbReference type="Proteomes" id="UP001437256"/>
    </source>
</evidence>
<evidence type="ECO:0000256" key="1">
    <source>
        <dbReference type="SAM" id="MobiDB-lite"/>
    </source>
</evidence>
<gene>
    <name evidence="2" type="ORF">AAF712_015328</name>
</gene>
<name>A0ABR2Z9X0_9AGAR</name>
<sequence length="491" mass="56031">MCLGAGEAFTARRLRNHKEFGGAWTQNVKNVVLPGVSAASILQRGQTQQESAATTGPDEDFLQKLRLYPNYKPKINPSITPLSTFSRPTSTSYEKHQPIFSSLETFLAPRPIRPPSKRIYTFDKTLPAEQRKKIKKKVSERNKRGDDRYKEQVAINDACKKIAREKRAKTKQLARVLTAGFPTKEEKLETAENPKKPSPGAWTGPKVEYDGWQYSLEDLVKMNFDEFEWDGNNTQIHHRLPKTRIVFRSSFSGVFPTRQNGRLLSRRSDPSSKSFSPSSGLRKVEVTDVAHTPPFRLNIPLLNELRADASMQQLARYMDHLMLCYFPRLQVLYANILHQLQVDNPELEVTFERCCFAAFNVNFGSAVTLRHTDYLNLLFGQCAVFPVGDYDYKKGGHLVIWDLKLAIQFPPGTVILLPSALLEHCNTSIGDSDTRTSVTFYSASGLFRWVTNGYMSDKEFLARSNQQTRSRWQAYRDNLWSVGLDILRDTF</sequence>
<dbReference type="Proteomes" id="UP001437256">
    <property type="component" value="Unassembled WGS sequence"/>
</dbReference>
<reference evidence="2 3" key="1">
    <citation type="submission" date="2024-05" db="EMBL/GenBank/DDBJ databases">
        <title>A draft genome resource for the thread blight pathogen Marasmius tenuissimus strain MS-2.</title>
        <authorList>
            <person name="Yulfo-Soto G.E."/>
            <person name="Baruah I.K."/>
            <person name="Amoako-Attah I."/>
            <person name="Bukari Y."/>
            <person name="Meinhardt L.W."/>
            <person name="Bailey B.A."/>
            <person name="Cohen S.P."/>
        </authorList>
    </citation>
    <scope>NUCLEOTIDE SEQUENCE [LARGE SCALE GENOMIC DNA]</scope>
    <source>
        <strain evidence="2 3">MS-2</strain>
    </source>
</reference>
<keyword evidence="3" id="KW-1185">Reference proteome</keyword>
<proteinExistence type="predicted"/>
<organism evidence="2 3">
    <name type="scientific">Marasmius tenuissimus</name>
    <dbReference type="NCBI Taxonomy" id="585030"/>
    <lineage>
        <taxon>Eukaryota</taxon>
        <taxon>Fungi</taxon>
        <taxon>Dikarya</taxon>
        <taxon>Basidiomycota</taxon>
        <taxon>Agaricomycotina</taxon>
        <taxon>Agaricomycetes</taxon>
        <taxon>Agaricomycetidae</taxon>
        <taxon>Agaricales</taxon>
        <taxon>Marasmiineae</taxon>
        <taxon>Marasmiaceae</taxon>
        <taxon>Marasmius</taxon>
    </lineage>
</organism>
<feature type="compositionally biased region" description="Basic and acidic residues" evidence="1">
    <location>
        <begin position="184"/>
        <end position="195"/>
    </location>
</feature>
<dbReference type="Gene3D" id="3.60.130.30">
    <property type="match status" value="1"/>
</dbReference>
<dbReference type="EMBL" id="JBBXMP010000386">
    <property type="protein sequence ID" value="KAL0058009.1"/>
    <property type="molecule type" value="Genomic_DNA"/>
</dbReference>
<evidence type="ECO:0000313" key="2">
    <source>
        <dbReference type="EMBL" id="KAL0058009.1"/>
    </source>
</evidence>